<evidence type="ECO:0000313" key="3">
    <source>
        <dbReference type="Proteomes" id="UP000465112"/>
    </source>
</evidence>
<feature type="region of interest" description="Disordered" evidence="1">
    <location>
        <begin position="109"/>
        <end position="136"/>
    </location>
</feature>
<gene>
    <name evidence="2" type="ORF">PFLUV_G00212330</name>
</gene>
<dbReference type="EMBL" id="VHII01000018">
    <property type="protein sequence ID" value="KAF1376519.1"/>
    <property type="molecule type" value="Genomic_DNA"/>
</dbReference>
<accession>A0A6A5EDV6</accession>
<keyword evidence="3" id="KW-1185">Reference proteome</keyword>
<sequence>MVKQYRKNRNRPDEVFNLPFVFASEASQRFVEKRLFEKRKKYSREEPYKKKAEGRFVRQVRYHSGVNRIHFRGALSHDLLDPGTLEQMNGSLGSGGPLQRILQIKEENDDPHYGNMKQEPDTEEKYRPHSEDVKTDPGTIVQINGNLVSVGCGSPLQRNLQIKEEENHPHHGYVKPEPDTEEKYRPHSEDFKTESNAEDVEHLVPGEPTGPLAYTLLTLWPNSESQKTVSEHETVSQIKTEWDTEGVKYLVPVEAVGSQEYYMVTIGQGNESTLIKEEQENVSADSHHYGVHRK</sequence>
<dbReference type="AlphaFoldDB" id="A0A6A5EDV6"/>
<protein>
    <submittedName>
        <fullName evidence="2">Uncharacterized protein</fullName>
    </submittedName>
</protein>
<comment type="caution">
    <text evidence="2">The sequence shown here is derived from an EMBL/GenBank/DDBJ whole genome shotgun (WGS) entry which is preliminary data.</text>
</comment>
<feature type="region of interest" description="Disordered" evidence="1">
    <location>
        <begin position="164"/>
        <end position="185"/>
    </location>
</feature>
<evidence type="ECO:0000313" key="2">
    <source>
        <dbReference type="EMBL" id="KAF1376519.1"/>
    </source>
</evidence>
<feature type="compositionally biased region" description="Basic and acidic residues" evidence="1">
    <location>
        <begin position="109"/>
        <end position="135"/>
    </location>
</feature>
<proteinExistence type="predicted"/>
<dbReference type="Proteomes" id="UP000465112">
    <property type="component" value="Unassembled WGS sequence"/>
</dbReference>
<reference evidence="2 3" key="1">
    <citation type="submission" date="2019-06" db="EMBL/GenBank/DDBJ databases">
        <title>A chromosome-scale genome assembly of the European perch, Perca fluviatilis.</title>
        <authorList>
            <person name="Roques C."/>
            <person name="Zahm M."/>
            <person name="Cabau C."/>
            <person name="Klopp C."/>
            <person name="Bouchez O."/>
            <person name="Donnadieu C."/>
            <person name="Kuhl H."/>
            <person name="Gislard M."/>
            <person name="Guendouz S."/>
            <person name="Journot L."/>
            <person name="Haffray P."/>
            <person name="Bestin A."/>
            <person name="Morvezen R."/>
            <person name="Feron R."/>
            <person name="Wen M."/>
            <person name="Jouanno E."/>
            <person name="Herpin A."/>
            <person name="Schartl M."/>
            <person name="Postlethwait J."/>
            <person name="Schaerlinger B."/>
            <person name="Chardard D."/>
            <person name="Lecocq T."/>
            <person name="Poncet C."/>
            <person name="Jaffrelo L."/>
            <person name="Lampietro C."/>
            <person name="Guiguen Y."/>
        </authorList>
    </citation>
    <scope>NUCLEOTIDE SEQUENCE [LARGE SCALE GENOMIC DNA]</scope>
    <source>
        <tissue evidence="2">Blood</tissue>
    </source>
</reference>
<name>A0A6A5EDV6_PERFL</name>
<evidence type="ECO:0000256" key="1">
    <source>
        <dbReference type="SAM" id="MobiDB-lite"/>
    </source>
</evidence>
<organism evidence="2 3">
    <name type="scientific">Perca fluviatilis</name>
    <name type="common">European perch</name>
    <dbReference type="NCBI Taxonomy" id="8168"/>
    <lineage>
        <taxon>Eukaryota</taxon>
        <taxon>Metazoa</taxon>
        <taxon>Chordata</taxon>
        <taxon>Craniata</taxon>
        <taxon>Vertebrata</taxon>
        <taxon>Euteleostomi</taxon>
        <taxon>Actinopterygii</taxon>
        <taxon>Neopterygii</taxon>
        <taxon>Teleostei</taxon>
        <taxon>Neoteleostei</taxon>
        <taxon>Acanthomorphata</taxon>
        <taxon>Eupercaria</taxon>
        <taxon>Perciformes</taxon>
        <taxon>Percoidei</taxon>
        <taxon>Percidae</taxon>
        <taxon>Percinae</taxon>
        <taxon>Perca</taxon>
    </lineage>
</organism>